<sequence length="326" mass="37986">MRSDPKVSIVIPVYNGSNYLREAIDSALAQTYRNIEVIVVNDGSNDEGKTEAIARSYSDAIRYFVKENEGVASALNLAIHNMTGEYFSWLSHDDMYYPQKIATQIEYLRQRGDEKLILYSDEDIIDQYGNSIGKHIISPADPDNFIFSLLIHRNIGGCSLLIPKQAFTDAGLFDTNLRTTQDYDMWFRLLRYQYQFEHIPEILVKSRTHPTQGIRTLQPLLKQEKNSLFIRVLERFSAQELCGNDSDHACCYLKLALHFKKEELQKASAYARVLGYRYMTNQTMFSYVRNLALFMYVLGWHKYFSMTFWRIHLGSLVKRYVILKKK</sequence>
<dbReference type="Pfam" id="PF00535">
    <property type="entry name" value="Glycos_transf_2"/>
    <property type="match status" value="1"/>
</dbReference>
<accession>A0A9D5JU09</accession>
<dbReference type="InterPro" id="IPR050834">
    <property type="entry name" value="Glycosyltransf_2"/>
</dbReference>
<dbReference type="Proteomes" id="UP000649604">
    <property type="component" value="Unassembled WGS sequence"/>
</dbReference>
<dbReference type="SUPFAM" id="SSF53448">
    <property type="entry name" value="Nucleotide-diphospho-sugar transferases"/>
    <property type="match status" value="1"/>
</dbReference>
<dbReference type="InterPro" id="IPR001173">
    <property type="entry name" value="Glyco_trans_2-like"/>
</dbReference>
<dbReference type="AlphaFoldDB" id="A0A9D5JU09"/>
<organism evidence="2 3">
    <name type="scientific">candidate division KSB3 bacterium</name>
    <dbReference type="NCBI Taxonomy" id="2044937"/>
    <lineage>
        <taxon>Bacteria</taxon>
        <taxon>candidate division KSB3</taxon>
    </lineage>
</organism>
<gene>
    <name evidence="2" type="ORF">GF339_06515</name>
</gene>
<protein>
    <submittedName>
        <fullName evidence="2">Glycosyltransferase</fullName>
    </submittedName>
</protein>
<evidence type="ECO:0000313" key="2">
    <source>
        <dbReference type="EMBL" id="MBD3324219.1"/>
    </source>
</evidence>
<dbReference type="PANTHER" id="PTHR43685:SF11">
    <property type="entry name" value="GLYCOSYLTRANSFERASE TAGX-RELATED"/>
    <property type="match status" value="1"/>
</dbReference>
<evidence type="ECO:0000313" key="3">
    <source>
        <dbReference type="Proteomes" id="UP000649604"/>
    </source>
</evidence>
<feature type="domain" description="Glycosyltransferase 2-like" evidence="1">
    <location>
        <begin position="8"/>
        <end position="113"/>
    </location>
</feature>
<comment type="caution">
    <text evidence="2">The sequence shown here is derived from an EMBL/GenBank/DDBJ whole genome shotgun (WGS) entry which is preliminary data.</text>
</comment>
<dbReference type="PANTHER" id="PTHR43685">
    <property type="entry name" value="GLYCOSYLTRANSFERASE"/>
    <property type="match status" value="1"/>
</dbReference>
<dbReference type="Gene3D" id="3.90.550.10">
    <property type="entry name" value="Spore Coat Polysaccharide Biosynthesis Protein SpsA, Chain A"/>
    <property type="match status" value="1"/>
</dbReference>
<reference evidence="2" key="1">
    <citation type="submission" date="2019-11" db="EMBL/GenBank/DDBJ databases">
        <title>Microbial mats filling the niche in hypersaline microbial mats.</title>
        <authorList>
            <person name="Wong H.L."/>
            <person name="Macleod F.I."/>
            <person name="White R.A. III"/>
            <person name="Burns B.P."/>
        </authorList>
    </citation>
    <scope>NUCLEOTIDE SEQUENCE</scope>
    <source>
        <strain evidence="2">Rbin_158</strain>
    </source>
</reference>
<proteinExistence type="predicted"/>
<name>A0A9D5JU09_9BACT</name>
<dbReference type="EMBL" id="WJJP01000203">
    <property type="protein sequence ID" value="MBD3324219.1"/>
    <property type="molecule type" value="Genomic_DNA"/>
</dbReference>
<dbReference type="InterPro" id="IPR029044">
    <property type="entry name" value="Nucleotide-diphossugar_trans"/>
</dbReference>
<evidence type="ECO:0000259" key="1">
    <source>
        <dbReference type="Pfam" id="PF00535"/>
    </source>
</evidence>